<organism evidence="7 8">
    <name type="scientific">Streptomyces cinnamoneus</name>
    <name type="common">Streptoverticillium cinnamoneum</name>
    <dbReference type="NCBI Taxonomy" id="53446"/>
    <lineage>
        <taxon>Bacteria</taxon>
        <taxon>Bacillati</taxon>
        <taxon>Actinomycetota</taxon>
        <taxon>Actinomycetes</taxon>
        <taxon>Kitasatosporales</taxon>
        <taxon>Streptomycetaceae</taxon>
        <taxon>Streptomyces</taxon>
        <taxon>Streptomyces cinnamoneus group</taxon>
    </lineage>
</organism>
<keyword evidence="2" id="KW-0663">Pyridoxal phosphate</keyword>
<dbReference type="GO" id="GO:0030170">
    <property type="term" value="F:pyridoxal phosphate binding"/>
    <property type="evidence" value="ECO:0007669"/>
    <property type="project" value="InterPro"/>
</dbReference>
<dbReference type="SMART" id="SM00345">
    <property type="entry name" value="HTH_GNTR"/>
    <property type="match status" value="1"/>
</dbReference>
<proteinExistence type="inferred from homology"/>
<dbReference type="InterPro" id="IPR000524">
    <property type="entry name" value="Tscrpt_reg_HTH_GntR"/>
</dbReference>
<keyword evidence="5" id="KW-0804">Transcription</keyword>
<dbReference type="CDD" id="cd00609">
    <property type="entry name" value="AAT_like"/>
    <property type="match status" value="1"/>
</dbReference>
<evidence type="ECO:0000313" key="7">
    <source>
        <dbReference type="EMBL" id="GHC45220.1"/>
    </source>
</evidence>
<dbReference type="AlphaFoldDB" id="A0A918THA3"/>
<evidence type="ECO:0000256" key="2">
    <source>
        <dbReference type="ARBA" id="ARBA00022898"/>
    </source>
</evidence>
<dbReference type="Gene3D" id="1.10.10.10">
    <property type="entry name" value="Winged helix-like DNA-binding domain superfamily/Winged helix DNA-binding domain"/>
    <property type="match status" value="1"/>
</dbReference>
<dbReference type="PANTHER" id="PTHR46577:SF1">
    <property type="entry name" value="HTH-TYPE TRANSCRIPTIONAL REGULATORY PROTEIN GABR"/>
    <property type="match status" value="1"/>
</dbReference>
<keyword evidence="3" id="KW-0805">Transcription regulation</keyword>
<dbReference type="PROSITE" id="PS50949">
    <property type="entry name" value="HTH_GNTR"/>
    <property type="match status" value="1"/>
</dbReference>
<protein>
    <submittedName>
        <fullName evidence="7">GntR family transcriptional regulator</fullName>
    </submittedName>
</protein>
<feature type="domain" description="HTH gntR-type" evidence="6">
    <location>
        <begin position="17"/>
        <end position="85"/>
    </location>
</feature>
<dbReference type="EMBL" id="BMVB01000005">
    <property type="protein sequence ID" value="GHC45220.1"/>
    <property type="molecule type" value="Genomic_DNA"/>
</dbReference>
<sequence>MYQYIIDYVATQYVIAGTTAKAISASVERAVRDGALEPGAALPPVRRLAEELGVSPGTVATAYQELRRRGIVNTRGRGGTVVAPAPAVASRRPPQVPDGLCDLAGGHPDPAFLPDLLPPAGLSPGARSHRSSPRLPRLEEAVRQWLGGEGVPVEHVTFAHGALDLIGRLLSIELGPGDAVATEDPGYHHLLDLITALGLRTVAVEVDDEGMRPEALRAALRAGVRAVVCSPRAQNPYGGCFSAARRDALVEVLREAPDVLVIENDHAGRIAAAPLHSLTQGSGSGSGSGGGSGIGGGNGLTRWAHVATVTKYLGPDLRWAAAACDATTLARHDGRMLLTSGWVSHLLQETVLGLLTDTGVQDLVQRAQEAYDERRRALAGELGRRGIPVHGASGMNVWVPVRDESAVVNGLRTHGWWVAAGARFRIGTAPGVRISTAGLPPADARRLAADFASVLGDSQALYGG</sequence>
<reference evidence="7" key="2">
    <citation type="submission" date="2020-09" db="EMBL/GenBank/DDBJ databases">
        <authorList>
            <person name="Sun Q."/>
            <person name="Ohkuma M."/>
        </authorList>
    </citation>
    <scope>NUCLEOTIDE SEQUENCE</scope>
    <source>
        <strain evidence="7">JCM 4633</strain>
    </source>
</reference>
<evidence type="ECO:0000256" key="4">
    <source>
        <dbReference type="ARBA" id="ARBA00023125"/>
    </source>
</evidence>
<dbReference type="CDD" id="cd07377">
    <property type="entry name" value="WHTH_GntR"/>
    <property type="match status" value="1"/>
</dbReference>
<dbReference type="InterPro" id="IPR004839">
    <property type="entry name" value="Aminotransferase_I/II_large"/>
</dbReference>
<dbReference type="SUPFAM" id="SSF53383">
    <property type="entry name" value="PLP-dependent transferases"/>
    <property type="match status" value="1"/>
</dbReference>
<dbReference type="Gene3D" id="3.40.640.10">
    <property type="entry name" value="Type I PLP-dependent aspartate aminotransferase-like (Major domain)"/>
    <property type="match status" value="1"/>
</dbReference>
<dbReference type="SUPFAM" id="SSF46785">
    <property type="entry name" value="Winged helix' DNA-binding domain"/>
    <property type="match status" value="1"/>
</dbReference>
<evidence type="ECO:0000256" key="1">
    <source>
        <dbReference type="ARBA" id="ARBA00005384"/>
    </source>
</evidence>
<dbReference type="PANTHER" id="PTHR46577">
    <property type="entry name" value="HTH-TYPE TRANSCRIPTIONAL REGULATORY PROTEIN GABR"/>
    <property type="match status" value="1"/>
</dbReference>
<evidence type="ECO:0000256" key="3">
    <source>
        <dbReference type="ARBA" id="ARBA00023015"/>
    </source>
</evidence>
<evidence type="ECO:0000256" key="5">
    <source>
        <dbReference type="ARBA" id="ARBA00023163"/>
    </source>
</evidence>
<evidence type="ECO:0000259" key="6">
    <source>
        <dbReference type="PROSITE" id="PS50949"/>
    </source>
</evidence>
<reference evidence="7" key="1">
    <citation type="journal article" date="2014" name="Int. J. Syst. Evol. Microbiol.">
        <title>Complete genome sequence of Corynebacterium casei LMG S-19264T (=DSM 44701T), isolated from a smear-ripened cheese.</title>
        <authorList>
            <consortium name="US DOE Joint Genome Institute (JGI-PGF)"/>
            <person name="Walter F."/>
            <person name="Albersmeier A."/>
            <person name="Kalinowski J."/>
            <person name="Ruckert C."/>
        </authorList>
    </citation>
    <scope>NUCLEOTIDE SEQUENCE</scope>
    <source>
        <strain evidence="7">JCM 4633</strain>
    </source>
</reference>
<dbReference type="InterPro" id="IPR015421">
    <property type="entry name" value="PyrdxlP-dep_Trfase_major"/>
</dbReference>
<dbReference type="Proteomes" id="UP000646244">
    <property type="component" value="Unassembled WGS sequence"/>
</dbReference>
<dbReference type="Pfam" id="PF00392">
    <property type="entry name" value="GntR"/>
    <property type="match status" value="1"/>
</dbReference>
<dbReference type="InterPro" id="IPR051446">
    <property type="entry name" value="HTH_trans_reg/aminotransferase"/>
</dbReference>
<name>A0A918THA3_STRCJ</name>
<gene>
    <name evidence="7" type="ORF">GCM10010507_20540</name>
</gene>
<comment type="similarity">
    <text evidence="1">In the C-terminal section; belongs to the class-I pyridoxal-phosphate-dependent aminotransferase family.</text>
</comment>
<dbReference type="InterPro" id="IPR036388">
    <property type="entry name" value="WH-like_DNA-bd_sf"/>
</dbReference>
<comment type="caution">
    <text evidence="7">The sequence shown here is derived from an EMBL/GenBank/DDBJ whole genome shotgun (WGS) entry which is preliminary data.</text>
</comment>
<dbReference type="InterPro" id="IPR036390">
    <property type="entry name" value="WH_DNA-bd_sf"/>
</dbReference>
<dbReference type="InterPro" id="IPR015424">
    <property type="entry name" value="PyrdxlP-dep_Trfase"/>
</dbReference>
<keyword evidence="4" id="KW-0238">DNA-binding</keyword>
<accession>A0A918THA3</accession>
<evidence type="ECO:0000313" key="8">
    <source>
        <dbReference type="Proteomes" id="UP000646244"/>
    </source>
</evidence>
<dbReference type="GO" id="GO:0003700">
    <property type="term" value="F:DNA-binding transcription factor activity"/>
    <property type="evidence" value="ECO:0007669"/>
    <property type="project" value="InterPro"/>
</dbReference>
<dbReference type="GO" id="GO:0003677">
    <property type="term" value="F:DNA binding"/>
    <property type="evidence" value="ECO:0007669"/>
    <property type="project" value="UniProtKB-KW"/>
</dbReference>
<dbReference type="Pfam" id="PF00155">
    <property type="entry name" value="Aminotran_1_2"/>
    <property type="match status" value="1"/>
</dbReference>